<organism evidence="2 3">
    <name type="scientific">Synaphobranchus kaupii</name>
    <name type="common">Kaup's arrowtooth eel</name>
    <dbReference type="NCBI Taxonomy" id="118154"/>
    <lineage>
        <taxon>Eukaryota</taxon>
        <taxon>Metazoa</taxon>
        <taxon>Chordata</taxon>
        <taxon>Craniata</taxon>
        <taxon>Vertebrata</taxon>
        <taxon>Euteleostomi</taxon>
        <taxon>Actinopterygii</taxon>
        <taxon>Neopterygii</taxon>
        <taxon>Teleostei</taxon>
        <taxon>Anguilliformes</taxon>
        <taxon>Synaphobranchidae</taxon>
        <taxon>Synaphobranchus</taxon>
    </lineage>
</organism>
<evidence type="ECO:0000313" key="3">
    <source>
        <dbReference type="Proteomes" id="UP001152622"/>
    </source>
</evidence>
<sequence>MAGQHFPATHPRKNGSPMMNSRDPDRRVLPSLALCFRAPLLHGDIKIRYFAGWDRRGLSLKDRWAAAEGAEEEVAAAMCCASVRVRQRGAGQPERRPCLPPPVPTARARLNSSLGLEPGDGLST</sequence>
<feature type="region of interest" description="Disordered" evidence="1">
    <location>
        <begin position="1"/>
        <end position="24"/>
    </location>
</feature>
<accession>A0A9Q1FSF8</accession>
<keyword evidence="3" id="KW-1185">Reference proteome</keyword>
<name>A0A9Q1FSF8_SYNKA</name>
<feature type="region of interest" description="Disordered" evidence="1">
    <location>
        <begin position="89"/>
        <end position="124"/>
    </location>
</feature>
<dbReference type="AlphaFoldDB" id="A0A9Q1FSF8"/>
<proteinExistence type="predicted"/>
<protein>
    <submittedName>
        <fullName evidence="2">Uncharacterized protein</fullName>
    </submittedName>
</protein>
<dbReference type="Proteomes" id="UP001152622">
    <property type="component" value="Chromosome 4"/>
</dbReference>
<comment type="caution">
    <text evidence="2">The sequence shown here is derived from an EMBL/GenBank/DDBJ whole genome shotgun (WGS) entry which is preliminary data.</text>
</comment>
<evidence type="ECO:0000313" key="2">
    <source>
        <dbReference type="EMBL" id="KAJ8365248.1"/>
    </source>
</evidence>
<reference evidence="2" key="1">
    <citation type="journal article" date="2023" name="Science">
        <title>Genome structures resolve the early diversification of teleost fishes.</title>
        <authorList>
            <person name="Parey E."/>
            <person name="Louis A."/>
            <person name="Montfort J."/>
            <person name="Bouchez O."/>
            <person name="Roques C."/>
            <person name="Iampietro C."/>
            <person name="Lluch J."/>
            <person name="Castinel A."/>
            <person name="Donnadieu C."/>
            <person name="Desvignes T."/>
            <person name="Floi Bucao C."/>
            <person name="Jouanno E."/>
            <person name="Wen M."/>
            <person name="Mejri S."/>
            <person name="Dirks R."/>
            <person name="Jansen H."/>
            <person name="Henkel C."/>
            <person name="Chen W.J."/>
            <person name="Zahm M."/>
            <person name="Cabau C."/>
            <person name="Klopp C."/>
            <person name="Thompson A.W."/>
            <person name="Robinson-Rechavi M."/>
            <person name="Braasch I."/>
            <person name="Lecointre G."/>
            <person name="Bobe J."/>
            <person name="Postlethwait J.H."/>
            <person name="Berthelot C."/>
            <person name="Roest Crollius H."/>
            <person name="Guiguen Y."/>
        </authorList>
    </citation>
    <scope>NUCLEOTIDE SEQUENCE</scope>
    <source>
        <strain evidence="2">WJC10195</strain>
    </source>
</reference>
<dbReference type="EMBL" id="JAINUF010000004">
    <property type="protein sequence ID" value="KAJ8365248.1"/>
    <property type="molecule type" value="Genomic_DNA"/>
</dbReference>
<evidence type="ECO:0000256" key="1">
    <source>
        <dbReference type="SAM" id="MobiDB-lite"/>
    </source>
</evidence>
<gene>
    <name evidence="2" type="ORF">SKAU_G00140790</name>
</gene>